<evidence type="ECO:0000313" key="4">
    <source>
        <dbReference type="Proteomes" id="UP000002383"/>
    </source>
</evidence>
<dbReference type="eggNOG" id="ENOG5033CX7">
    <property type="taxonomic scope" value="Bacteria"/>
</dbReference>
<evidence type="ECO:0000256" key="1">
    <source>
        <dbReference type="SAM" id="MobiDB-lite"/>
    </source>
</evidence>
<organism evidence="3 4">
    <name type="scientific">Thioalkalivibrio sulfidiphilus (strain HL-EbGR7)</name>
    <dbReference type="NCBI Taxonomy" id="396588"/>
    <lineage>
        <taxon>Bacteria</taxon>
        <taxon>Pseudomonadati</taxon>
        <taxon>Pseudomonadota</taxon>
        <taxon>Gammaproteobacteria</taxon>
        <taxon>Chromatiales</taxon>
        <taxon>Ectothiorhodospiraceae</taxon>
        <taxon>Thioalkalivibrio</taxon>
    </lineage>
</organism>
<evidence type="ECO:0000313" key="3">
    <source>
        <dbReference type="EMBL" id="ACL73055.1"/>
    </source>
</evidence>
<keyword evidence="4" id="KW-1185">Reference proteome</keyword>
<feature type="domain" description="Cyclic di-GMP receptor atypical PilZ" evidence="2">
    <location>
        <begin position="63"/>
        <end position="191"/>
    </location>
</feature>
<dbReference type="HOGENOM" id="CLU_120988_0_0_6"/>
<evidence type="ECO:0000259" key="2">
    <source>
        <dbReference type="Pfam" id="PF16823"/>
    </source>
</evidence>
<dbReference type="KEGG" id="tgr:Tgr7_1974"/>
<dbReference type="EMBL" id="CP001339">
    <property type="protein sequence ID" value="ACL73055.1"/>
    <property type="molecule type" value="Genomic_DNA"/>
</dbReference>
<proteinExistence type="predicted"/>
<accession>B8GT40</accession>
<dbReference type="STRING" id="396588.Tgr7_1974"/>
<dbReference type="Proteomes" id="UP000002383">
    <property type="component" value="Chromosome"/>
</dbReference>
<feature type="compositionally biased region" description="Basic and acidic residues" evidence="1">
    <location>
        <begin position="1"/>
        <end position="12"/>
    </location>
</feature>
<sequence>MARATTDERHMTTDNPLNEGLVHEDDLPLAWTEVEDLPSEQRLAAINVSNEALIRACEGLEESHRPSEESPELAHELARVEAKLNLVLELLGDWLRVQGGQPEPHRVRFNAQGLEWWAGQGPGPGGLVRVELHVCPSFPRSMTLFGRVVARQEDADGVRTLLAFEGLSEAVRDGLERMIFRRHRREVAQRRGKA</sequence>
<gene>
    <name evidence="3" type="ordered locus">Tgr7_1974</name>
</gene>
<name>B8GT40_THISH</name>
<feature type="region of interest" description="Disordered" evidence="1">
    <location>
        <begin position="1"/>
        <end position="21"/>
    </location>
</feature>
<protein>
    <recommendedName>
        <fullName evidence="2">Cyclic di-GMP receptor atypical PilZ domain-containing protein</fullName>
    </recommendedName>
</protein>
<reference evidence="3 4" key="1">
    <citation type="journal article" date="2011" name="Stand. Genomic Sci.">
        <title>Complete genome sequence of 'Thioalkalivibrio sulfidophilus' HL-EbGr7.</title>
        <authorList>
            <person name="Muyzer G."/>
            <person name="Sorokin D.Y."/>
            <person name="Mavromatis K."/>
            <person name="Lapidus A."/>
            <person name="Clum A."/>
            <person name="Ivanova N."/>
            <person name="Pati A."/>
            <person name="d'Haeseleer P."/>
            <person name="Woyke T."/>
            <person name="Kyrpides N.C."/>
        </authorList>
    </citation>
    <scope>NUCLEOTIDE SEQUENCE [LARGE SCALE GENOMIC DNA]</scope>
    <source>
        <strain evidence="3 4">HL-EbGR7</strain>
    </source>
</reference>
<dbReference type="AlphaFoldDB" id="B8GT40"/>
<dbReference type="InterPro" id="IPR031800">
    <property type="entry name" value="PilZ_atypical"/>
</dbReference>
<dbReference type="Pfam" id="PF16823">
    <property type="entry name" value="tPilZ"/>
    <property type="match status" value="1"/>
</dbReference>